<comment type="caution">
    <text evidence="11">The sequence shown here is derived from an EMBL/GenBank/DDBJ whole genome shotgun (WGS) entry which is preliminary data.</text>
</comment>
<comment type="similarity">
    <text evidence="2">Belongs to the class-I pyridine nucleotide-disulfide oxidoreductase family.</text>
</comment>
<evidence type="ECO:0000256" key="3">
    <source>
        <dbReference type="ARBA" id="ARBA00022630"/>
    </source>
</evidence>
<dbReference type="InterPro" id="IPR023753">
    <property type="entry name" value="FAD/NAD-binding_dom"/>
</dbReference>
<evidence type="ECO:0000256" key="6">
    <source>
        <dbReference type="ARBA" id="ARBA00023002"/>
    </source>
</evidence>
<gene>
    <name evidence="11" type="ORF">C7B77_23235</name>
</gene>
<evidence type="ECO:0000256" key="4">
    <source>
        <dbReference type="ARBA" id="ARBA00022827"/>
    </source>
</evidence>
<evidence type="ECO:0000259" key="10">
    <source>
        <dbReference type="Pfam" id="PF07992"/>
    </source>
</evidence>
<dbReference type="Proteomes" id="UP000238937">
    <property type="component" value="Unassembled WGS sequence"/>
</dbReference>
<feature type="domain" description="FAD/NAD(P)-binding" evidence="10">
    <location>
        <begin position="37"/>
        <end position="105"/>
    </location>
</feature>
<comment type="cofactor">
    <cofactor evidence="1">
        <name>FAD</name>
        <dbReference type="ChEBI" id="CHEBI:57692"/>
    </cofactor>
</comment>
<dbReference type="AlphaFoldDB" id="A0A2T1FYI2"/>
<dbReference type="PRINTS" id="PR00411">
    <property type="entry name" value="PNDRDTASEI"/>
</dbReference>
<keyword evidence="5" id="KW-0521">NADP</keyword>
<evidence type="ECO:0000256" key="8">
    <source>
        <dbReference type="ARBA" id="ARBA00023284"/>
    </source>
</evidence>
<dbReference type="EMBL" id="PVWO01000415">
    <property type="protein sequence ID" value="PSB50057.1"/>
    <property type="molecule type" value="Genomic_DNA"/>
</dbReference>
<keyword evidence="9" id="KW-1133">Transmembrane helix</keyword>
<sequence length="150" mass="16027">MTTFSPKHLAPMDAYNQKLLADVHPPDWVDPQPAEIYDLVVVGAGTAGLVVAAGAAGLGLGLKIARIERNLMGGDCLNVGCVPSKTIIRSARTIGEIWKARELGIKVDNFEVDFGAVMERLRRIRSEISHADSAARFANLGIDVFLGDGS</sequence>
<dbReference type="GO" id="GO:0003955">
    <property type="term" value="F:NAD(P)H dehydrogenase (quinone) activity"/>
    <property type="evidence" value="ECO:0007669"/>
    <property type="project" value="TreeGrafter"/>
</dbReference>
<evidence type="ECO:0000313" key="11">
    <source>
        <dbReference type="EMBL" id="PSB50057.1"/>
    </source>
</evidence>
<keyword evidence="9" id="KW-0812">Transmembrane</keyword>
<organism evidence="11 12">
    <name type="scientific">Chamaesiphon polymorphus CCALA 037</name>
    <dbReference type="NCBI Taxonomy" id="2107692"/>
    <lineage>
        <taxon>Bacteria</taxon>
        <taxon>Bacillati</taxon>
        <taxon>Cyanobacteriota</taxon>
        <taxon>Cyanophyceae</taxon>
        <taxon>Gomontiellales</taxon>
        <taxon>Chamaesiphonaceae</taxon>
        <taxon>Chamaesiphon</taxon>
    </lineage>
</organism>
<dbReference type="Gene3D" id="3.50.50.60">
    <property type="entry name" value="FAD/NAD(P)-binding domain"/>
    <property type="match status" value="1"/>
</dbReference>
<evidence type="ECO:0000256" key="1">
    <source>
        <dbReference type="ARBA" id="ARBA00001974"/>
    </source>
</evidence>
<dbReference type="PANTHER" id="PTHR43014">
    <property type="entry name" value="MERCURIC REDUCTASE"/>
    <property type="match status" value="1"/>
</dbReference>
<keyword evidence="7" id="KW-1015">Disulfide bond</keyword>
<protein>
    <submittedName>
        <fullName evidence="11">FAD-containing oxidoreductase</fullName>
    </submittedName>
</protein>
<dbReference type="SUPFAM" id="SSF51905">
    <property type="entry name" value="FAD/NAD(P)-binding domain"/>
    <property type="match status" value="1"/>
</dbReference>
<dbReference type="Pfam" id="PF07992">
    <property type="entry name" value="Pyr_redox_2"/>
    <property type="match status" value="1"/>
</dbReference>
<proteinExistence type="inferred from homology"/>
<name>A0A2T1FYI2_9CYAN</name>
<keyword evidence="8" id="KW-0676">Redox-active center</keyword>
<evidence type="ECO:0000256" key="7">
    <source>
        <dbReference type="ARBA" id="ARBA00023157"/>
    </source>
</evidence>
<keyword evidence="4" id="KW-0274">FAD</keyword>
<evidence type="ECO:0000256" key="5">
    <source>
        <dbReference type="ARBA" id="ARBA00022857"/>
    </source>
</evidence>
<keyword evidence="6" id="KW-0560">Oxidoreductase</keyword>
<dbReference type="PROSITE" id="PS00076">
    <property type="entry name" value="PYRIDINE_REDOX_1"/>
    <property type="match status" value="1"/>
</dbReference>
<accession>A0A2T1FYI2</accession>
<dbReference type="GO" id="GO:0016668">
    <property type="term" value="F:oxidoreductase activity, acting on a sulfur group of donors, NAD(P) as acceptor"/>
    <property type="evidence" value="ECO:0007669"/>
    <property type="project" value="InterPro"/>
</dbReference>
<keyword evidence="12" id="KW-1185">Reference proteome</keyword>
<reference evidence="11 12" key="1">
    <citation type="submission" date="2018-03" db="EMBL/GenBank/DDBJ databases">
        <title>The ancient ancestry and fast evolution of plastids.</title>
        <authorList>
            <person name="Moore K.R."/>
            <person name="Magnabosco C."/>
            <person name="Momper L."/>
            <person name="Gold D.A."/>
            <person name="Bosak T."/>
            <person name="Fournier G.P."/>
        </authorList>
    </citation>
    <scope>NUCLEOTIDE SEQUENCE [LARGE SCALE GENOMIC DNA]</scope>
    <source>
        <strain evidence="11 12">CCALA 037</strain>
    </source>
</reference>
<keyword evidence="9" id="KW-0472">Membrane</keyword>
<evidence type="ECO:0000256" key="2">
    <source>
        <dbReference type="ARBA" id="ARBA00007532"/>
    </source>
</evidence>
<evidence type="ECO:0000313" key="12">
    <source>
        <dbReference type="Proteomes" id="UP000238937"/>
    </source>
</evidence>
<dbReference type="InterPro" id="IPR012999">
    <property type="entry name" value="Pyr_OxRdtase_I_AS"/>
</dbReference>
<keyword evidence="3" id="KW-0285">Flavoprotein</keyword>
<dbReference type="PANTHER" id="PTHR43014:SF2">
    <property type="entry name" value="MERCURIC REDUCTASE"/>
    <property type="match status" value="1"/>
</dbReference>
<feature type="transmembrane region" description="Helical" evidence="9">
    <location>
        <begin position="36"/>
        <end position="62"/>
    </location>
</feature>
<dbReference type="GO" id="GO:0050660">
    <property type="term" value="F:flavin adenine dinucleotide binding"/>
    <property type="evidence" value="ECO:0007669"/>
    <property type="project" value="TreeGrafter"/>
</dbReference>
<feature type="non-terminal residue" evidence="11">
    <location>
        <position position="150"/>
    </location>
</feature>
<dbReference type="RefSeq" id="WP_181243985.1">
    <property type="nucleotide sequence ID" value="NZ_PVWO01000415.1"/>
</dbReference>
<evidence type="ECO:0000256" key="9">
    <source>
        <dbReference type="SAM" id="Phobius"/>
    </source>
</evidence>
<dbReference type="InterPro" id="IPR036188">
    <property type="entry name" value="FAD/NAD-bd_sf"/>
</dbReference>